<dbReference type="CDD" id="cd03429">
    <property type="entry name" value="NUDIX_NADH_pyrophosphatase_Nudt13"/>
    <property type="match status" value="1"/>
</dbReference>
<evidence type="ECO:0000256" key="9">
    <source>
        <dbReference type="ARBA" id="ARBA00023679"/>
    </source>
</evidence>
<dbReference type="Pfam" id="PF00293">
    <property type="entry name" value="NUDIX"/>
    <property type="match status" value="1"/>
</dbReference>
<protein>
    <recommendedName>
        <fullName evidence="4">NAD(+) diphosphatase</fullName>
        <ecNumber evidence="4">3.6.1.22</ecNumber>
    </recommendedName>
</protein>
<dbReference type="STRING" id="1884261.A0A5C3QR89"/>
<dbReference type="InterPro" id="IPR015797">
    <property type="entry name" value="NUDIX_hydrolase-like_dom_sf"/>
</dbReference>
<comment type="catalytic activity">
    <reaction evidence="9">
        <text>a 5'-end NAD(+)-phospho-ribonucleoside in mRNA + H2O = a 5'-end phospho-adenosine-phospho-ribonucleoside in mRNA + beta-nicotinamide D-ribonucleotide + 2 H(+)</text>
        <dbReference type="Rhea" id="RHEA:60876"/>
        <dbReference type="Rhea" id="RHEA-COMP:15698"/>
        <dbReference type="Rhea" id="RHEA-COMP:15719"/>
        <dbReference type="ChEBI" id="CHEBI:14649"/>
        <dbReference type="ChEBI" id="CHEBI:15377"/>
        <dbReference type="ChEBI" id="CHEBI:15378"/>
        <dbReference type="ChEBI" id="CHEBI:144029"/>
        <dbReference type="ChEBI" id="CHEBI:144051"/>
    </reaction>
    <physiologicalReaction direction="left-to-right" evidence="9">
        <dbReference type="Rhea" id="RHEA:60877"/>
    </physiologicalReaction>
</comment>
<dbReference type="OrthoDB" id="10249612at2759"/>
<evidence type="ECO:0000256" key="5">
    <source>
        <dbReference type="ARBA" id="ARBA00022723"/>
    </source>
</evidence>
<proteinExistence type="inferred from homology"/>
<comment type="cofactor">
    <cofactor evidence="2">
        <name>Zn(2+)</name>
        <dbReference type="ChEBI" id="CHEBI:29105"/>
    </cofactor>
</comment>
<dbReference type="Gene3D" id="3.90.79.10">
    <property type="entry name" value="Nucleoside Triphosphate Pyrophosphohydrolase"/>
    <property type="match status" value="1"/>
</dbReference>
<dbReference type="InterPro" id="IPR049734">
    <property type="entry name" value="NudC-like_C"/>
</dbReference>
<organism evidence="11 12">
    <name type="scientific">Pterulicium gracile</name>
    <dbReference type="NCBI Taxonomy" id="1884261"/>
    <lineage>
        <taxon>Eukaryota</taxon>
        <taxon>Fungi</taxon>
        <taxon>Dikarya</taxon>
        <taxon>Basidiomycota</taxon>
        <taxon>Agaricomycotina</taxon>
        <taxon>Agaricomycetes</taxon>
        <taxon>Agaricomycetidae</taxon>
        <taxon>Agaricales</taxon>
        <taxon>Pleurotineae</taxon>
        <taxon>Pterulaceae</taxon>
        <taxon>Pterulicium</taxon>
    </lineage>
</organism>
<evidence type="ECO:0000256" key="8">
    <source>
        <dbReference type="ARBA" id="ARBA00023027"/>
    </source>
</evidence>
<evidence type="ECO:0000256" key="7">
    <source>
        <dbReference type="ARBA" id="ARBA00022842"/>
    </source>
</evidence>
<dbReference type="AlphaFoldDB" id="A0A5C3QR89"/>
<dbReference type="Gene3D" id="3.90.79.20">
    <property type="match status" value="1"/>
</dbReference>
<keyword evidence="5" id="KW-0479">Metal-binding</keyword>
<sequence>MPERFVNFYAGSPLNRLSWLRPSHYFLNAVAASPATRWMVFNSGDPLGVKGSEESKIVYLTTQDLEPILGSEPYFGQGQAEGELCQPADSDAPVDRVLQSARHRGSPAVFLGVHEDKSHGEPPALPTSEFSAANAKTAVEKLSGTPIFAIEVSNEETSILEKLLRDSSPAQQGQTLSWIESRSLMFSMDMFTSSVMAEGRSMVDWNHRNKFCAGCGSPVYSMWGGWKLSCTSLLPWADNAGRKPCISAKGLHNFTHPRTDAVVIMLAIDETGDRALLGRGRKYPGKFYSAMAGFIEPAESFEDAVKREMREEAGIEVLDVQYHSGQPWPYPANLMVGFYCRASSSQTIRVDLDNELEDARWFTRQEILDVVGHKEGTFLTTGKQPKIAAAWTEEEATLQKETADKAKPAPEFKLPPATAIAGVLLRDWVYGRVKFGPPPPAEQGNARNNL</sequence>
<evidence type="ECO:0000256" key="1">
    <source>
        <dbReference type="ARBA" id="ARBA00001946"/>
    </source>
</evidence>
<gene>
    <name evidence="11" type="ORF">BDV98DRAFT_562344</name>
</gene>
<keyword evidence="12" id="KW-1185">Reference proteome</keyword>
<keyword evidence="7" id="KW-0460">Magnesium</keyword>
<keyword evidence="6 11" id="KW-0378">Hydrolase</keyword>
<comment type="similarity">
    <text evidence="3">Belongs to the Nudix hydrolase family. NudC subfamily.</text>
</comment>
<dbReference type="GO" id="GO:0046872">
    <property type="term" value="F:metal ion binding"/>
    <property type="evidence" value="ECO:0007669"/>
    <property type="project" value="UniProtKB-KW"/>
</dbReference>
<evidence type="ECO:0000256" key="4">
    <source>
        <dbReference type="ARBA" id="ARBA00012381"/>
    </source>
</evidence>
<dbReference type="GO" id="GO:0005777">
    <property type="term" value="C:peroxisome"/>
    <property type="evidence" value="ECO:0007669"/>
    <property type="project" value="TreeGrafter"/>
</dbReference>
<comment type="cofactor">
    <cofactor evidence="1">
        <name>Mg(2+)</name>
        <dbReference type="ChEBI" id="CHEBI:18420"/>
    </cofactor>
</comment>
<dbReference type="GO" id="GO:0019677">
    <property type="term" value="P:NAD+ catabolic process"/>
    <property type="evidence" value="ECO:0007669"/>
    <property type="project" value="TreeGrafter"/>
</dbReference>
<evidence type="ECO:0000313" key="11">
    <source>
        <dbReference type="EMBL" id="TFL04505.1"/>
    </source>
</evidence>
<dbReference type="InterPro" id="IPR020084">
    <property type="entry name" value="NUDIX_hydrolase_CS"/>
</dbReference>
<dbReference type="GO" id="GO:0005829">
    <property type="term" value="C:cytosol"/>
    <property type="evidence" value="ECO:0007669"/>
    <property type="project" value="TreeGrafter"/>
</dbReference>
<dbReference type="SUPFAM" id="SSF55811">
    <property type="entry name" value="Nudix"/>
    <property type="match status" value="1"/>
</dbReference>
<reference evidence="11 12" key="1">
    <citation type="journal article" date="2019" name="Nat. Ecol. Evol.">
        <title>Megaphylogeny resolves global patterns of mushroom evolution.</title>
        <authorList>
            <person name="Varga T."/>
            <person name="Krizsan K."/>
            <person name="Foldi C."/>
            <person name="Dima B."/>
            <person name="Sanchez-Garcia M."/>
            <person name="Sanchez-Ramirez S."/>
            <person name="Szollosi G.J."/>
            <person name="Szarkandi J.G."/>
            <person name="Papp V."/>
            <person name="Albert L."/>
            <person name="Andreopoulos W."/>
            <person name="Angelini C."/>
            <person name="Antonin V."/>
            <person name="Barry K.W."/>
            <person name="Bougher N.L."/>
            <person name="Buchanan P."/>
            <person name="Buyck B."/>
            <person name="Bense V."/>
            <person name="Catcheside P."/>
            <person name="Chovatia M."/>
            <person name="Cooper J."/>
            <person name="Damon W."/>
            <person name="Desjardin D."/>
            <person name="Finy P."/>
            <person name="Geml J."/>
            <person name="Haridas S."/>
            <person name="Hughes K."/>
            <person name="Justo A."/>
            <person name="Karasinski D."/>
            <person name="Kautmanova I."/>
            <person name="Kiss B."/>
            <person name="Kocsube S."/>
            <person name="Kotiranta H."/>
            <person name="LaButti K.M."/>
            <person name="Lechner B.E."/>
            <person name="Liimatainen K."/>
            <person name="Lipzen A."/>
            <person name="Lukacs Z."/>
            <person name="Mihaltcheva S."/>
            <person name="Morgado L.N."/>
            <person name="Niskanen T."/>
            <person name="Noordeloos M.E."/>
            <person name="Ohm R.A."/>
            <person name="Ortiz-Santana B."/>
            <person name="Ovrebo C."/>
            <person name="Racz N."/>
            <person name="Riley R."/>
            <person name="Savchenko A."/>
            <person name="Shiryaev A."/>
            <person name="Soop K."/>
            <person name="Spirin V."/>
            <person name="Szebenyi C."/>
            <person name="Tomsovsky M."/>
            <person name="Tulloss R.E."/>
            <person name="Uehling J."/>
            <person name="Grigoriev I.V."/>
            <person name="Vagvolgyi C."/>
            <person name="Papp T."/>
            <person name="Martin F.M."/>
            <person name="Miettinen O."/>
            <person name="Hibbett D.S."/>
            <person name="Nagy L.G."/>
        </authorList>
    </citation>
    <scope>NUCLEOTIDE SEQUENCE [LARGE SCALE GENOMIC DNA]</scope>
    <source>
        <strain evidence="11 12">CBS 309.79</strain>
    </source>
</reference>
<dbReference type="InterPro" id="IPR000086">
    <property type="entry name" value="NUDIX_hydrolase_dom"/>
</dbReference>
<dbReference type="Pfam" id="PF09296">
    <property type="entry name" value="NUDIX-like"/>
    <property type="match status" value="1"/>
</dbReference>
<evidence type="ECO:0000256" key="3">
    <source>
        <dbReference type="ARBA" id="ARBA00009595"/>
    </source>
</evidence>
<feature type="domain" description="Nudix hydrolase" evidence="10">
    <location>
        <begin position="257"/>
        <end position="384"/>
    </location>
</feature>
<dbReference type="EMBL" id="ML178818">
    <property type="protein sequence ID" value="TFL04505.1"/>
    <property type="molecule type" value="Genomic_DNA"/>
</dbReference>
<keyword evidence="8" id="KW-0520">NAD</keyword>
<dbReference type="PROSITE" id="PS00893">
    <property type="entry name" value="NUDIX_BOX"/>
    <property type="match status" value="1"/>
</dbReference>
<dbReference type="EC" id="3.6.1.22" evidence="4"/>
<accession>A0A5C3QR89</accession>
<name>A0A5C3QR89_9AGAR</name>
<dbReference type="Proteomes" id="UP000305067">
    <property type="component" value="Unassembled WGS sequence"/>
</dbReference>
<evidence type="ECO:0000259" key="10">
    <source>
        <dbReference type="PROSITE" id="PS51462"/>
    </source>
</evidence>
<evidence type="ECO:0000256" key="2">
    <source>
        <dbReference type="ARBA" id="ARBA00001947"/>
    </source>
</evidence>
<dbReference type="PANTHER" id="PTHR42904">
    <property type="entry name" value="NUDIX HYDROLASE, NUDC SUBFAMILY"/>
    <property type="match status" value="1"/>
</dbReference>
<dbReference type="InterPro" id="IPR015375">
    <property type="entry name" value="NADH_PPase-like_N"/>
</dbReference>
<dbReference type="InterPro" id="IPR050241">
    <property type="entry name" value="NAD-cap_RNA_hydrolase_NudC"/>
</dbReference>
<dbReference type="GO" id="GO:0035529">
    <property type="term" value="F:NADH pyrophosphatase activity"/>
    <property type="evidence" value="ECO:0007669"/>
    <property type="project" value="TreeGrafter"/>
</dbReference>
<dbReference type="PROSITE" id="PS51462">
    <property type="entry name" value="NUDIX"/>
    <property type="match status" value="1"/>
</dbReference>
<evidence type="ECO:0000313" key="12">
    <source>
        <dbReference type="Proteomes" id="UP000305067"/>
    </source>
</evidence>
<dbReference type="GO" id="GO:0006742">
    <property type="term" value="P:NADP+ catabolic process"/>
    <property type="evidence" value="ECO:0007669"/>
    <property type="project" value="TreeGrafter"/>
</dbReference>
<evidence type="ECO:0000256" key="6">
    <source>
        <dbReference type="ARBA" id="ARBA00022801"/>
    </source>
</evidence>
<dbReference type="PANTHER" id="PTHR42904:SF6">
    <property type="entry name" value="NAD-CAPPED RNA HYDROLASE NUDT12"/>
    <property type="match status" value="1"/>
</dbReference>